<evidence type="ECO:0000256" key="1">
    <source>
        <dbReference type="ARBA" id="ARBA00023224"/>
    </source>
</evidence>
<dbReference type="STRING" id="54914.AV540_23255"/>
<dbReference type="SUPFAM" id="SSF46458">
    <property type="entry name" value="Globin-like"/>
    <property type="match status" value="1"/>
</dbReference>
<comment type="caution">
    <text evidence="5">The sequence shown here is derived from an EMBL/GenBank/DDBJ whole genome shotgun (WGS) entry which is preliminary data.</text>
</comment>
<proteinExistence type="inferred from homology"/>
<dbReference type="Proteomes" id="UP000316882">
    <property type="component" value="Unassembled WGS sequence"/>
</dbReference>
<name>A0A4Y3PDA7_BREPA</name>
<dbReference type="CDD" id="cd01068">
    <property type="entry name" value="globin_sensor"/>
    <property type="match status" value="1"/>
</dbReference>
<comment type="similarity">
    <text evidence="2">Belongs to the methyl-accepting chemotaxis (MCP) protein family.</text>
</comment>
<evidence type="ECO:0000259" key="4">
    <source>
        <dbReference type="PROSITE" id="PS50111"/>
    </source>
</evidence>
<dbReference type="PROSITE" id="PS50111">
    <property type="entry name" value="CHEMOTAXIS_TRANSDUC_2"/>
    <property type="match status" value="1"/>
</dbReference>
<keyword evidence="6" id="KW-1185">Reference proteome</keyword>
<dbReference type="GO" id="GO:0019825">
    <property type="term" value="F:oxygen binding"/>
    <property type="evidence" value="ECO:0007669"/>
    <property type="project" value="InterPro"/>
</dbReference>
<dbReference type="GO" id="GO:0004888">
    <property type="term" value="F:transmembrane signaling receptor activity"/>
    <property type="evidence" value="ECO:0007669"/>
    <property type="project" value="InterPro"/>
</dbReference>
<protein>
    <submittedName>
        <fullName evidence="5">Heme-based aerotactic transducer HemAT</fullName>
    </submittedName>
</protein>
<dbReference type="Pfam" id="PF11563">
    <property type="entry name" value="Protoglobin"/>
    <property type="match status" value="1"/>
</dbReference>
<dbReference type="Gene3D" id="1.10.287.950">
    <property type="entry name" value="Methyl-accepting chemotaxis protein"/>
    <property type="match status" value="1"/>
</dbReference>
<evidence type="ECO:0000256" key="3">
    <source>
        <dbReference type="PROSITE-ProRule" id="PRU00284"/>
    </source>
</evidence>
<dbReference type="AlphaFoldDB" id="A0A4Y3PDA7"/>
<dbReference type="InterPro" id="IPR039379">
    <property type="entry name" value="Protoglobin_sensor_dom"/>
</dbReference>
<dbReference type="GO" id="GO:0016020">
    <property type="term" value="C:membrane"/>
    <property type="evidence" value="ECO:0007669"/>
    <property type="project" value="InterPro"/>
</dbReference>
<reference evidence="5 6" key="1">
    <citation type="submission" date="2019-06" db="EMBL/GenBank/DDBJ databases">
        <title>Whole genome shotgun sequence of Brevibacillus parabrevis NBRC 12334.</title>
        <authorList>
            <person name="Hosoyama A."/>
            <person name="Uohara A."/>
            <person name="Ohji S."/>
            <person name="Ichikawa N."/>
        </authorList>
    </citation>
    <scope>NUCLEOTIDE SEQUENCE [LARGE SCALE GENOMIC DNA]</scope>
    <source>
        <strain evidence="5 6">NBRC 12334</strain>
    </source>
</reference>
<evidence type="ECO:0000256" key="2">
    <source>
        <dbReference type="ARBA" id="ARBA00029447"/>
    </source>
</evidence>
<dbReference type="InterPro" id="IPR044398">
    <property type="entry name" value="Globin-sensor_dom"/>
</dbReference>
<feature type="domain" description="Methyl-accepting transducer" evidence="4">
    <location>
        <begin position="198"/>
        <end position="418"/>
    </location>
</feature>
<dbReference type="GO" id="GO:0006935">
    <property type="term" value="P:chemotaxis"/>
    <property type="evidence" value="ECO:0007669"/>
    <property type="project" value="InterPro"/>
</dbReference>
<dbReference type="GO" id="GO:0007165">
    <property type="term" value="P:signal transduction"/>
    <property type="evidence" value="ECO:0007669"/>
    <property type="project" value="UniProtKB-KW"/>
</dbReference>
<organism evidence="5 6">
    <name type="scientific">Brevibacillus parabrevis</name>
    <dbReference type="NCBI Taxonomy" id="54914"/>
    <lineage>
        <taxon>Bacteria</taxon>
        <taxon>Bacillati</taxon>
        <taxon>Bacillota</taxon>
        <taxon>Bacilli</taxon>
        <taxon>Bacillales</taxon>
        <taxon>Paenibacillaceae</taxon>
        <taxon>Brevibacillus</taxon>
    </lineage>
</organism>
<dbReference type="InterPro" id="IPR004089">
    <property type="entry name" value="MCPsignal_dom"/>
</dbReference>
<dbReference type="GO" id="GO:0020037">
    <property type="term" value="F:heme binding"/>
    <property type="evidence" value="ECO:0007669"/>
    <property type="project" value="InterPro"/>
</dbReference>
<dbReference type="PANTHER" id="PTHR32089:SF118">
    <property type="entry name" value="HEME-BASED AEROTACTIC TRANSDUCER HEMAT"/>
    <property type="match status" value="1"/>
</dbReference>
<sequence length="424" mass="47867">MEHSRWLDQQDRAKAKIDVTDPTILKQLEMIDLTIEEIRLASSIQKLIQAHIREIVSAFYQTITNVEELKQIILDNSTLERLQKTLERHLIEMFSGQIDGEFLQKRIRVAEVHYRIGLEPKWYMGAFQNLQSTLLDIVHENIGNRVESVRIGKVISKILNFEQQIVLEAYEKENLRQRQKQYEQVKEELKAKIFTVCEQMTSIAEQTSASMQELISSSNEVNRSVRSGAQTSRETQHLASQGKVKLGELEGRIEAIFNRTNTMEKSVELLNQSVREIGTVIKIVQDIAGQTNLLALNSAIEAARAQEHGKGFAVVAQEVRKLSEQTKLSVEQINSYIVQTRTYTEEVVGAIQEVHQLVQASKAESEATEESFAHIVQSMARSLGEVENVEAGMRVLVQSMEEIGVATQQVVISAETLQEAAGIA</sequence>
<dbReference type="Gene3D" id="1.10.490.10">
    <property type="entry name" value="Globins"/>
    <property type="match status" value="1"/>
</dbReference>
<dbReference type="InterPro" id="IPR012292">
    <property type="entry name" value="Globin/Proto"/>
</dbReference>
<dbReference type="EMBL" id="BJMH01000004">
    <property type="protein sequence ID" value="GEB31553.1"/>
    <property type="molecule type" value="Genomic_DNA"/>
</dbReference>
<dbReference type="InterPro" id="IPR004090">
    <property type="entry name" value="Chemotax_Me-accpt_rcpt"/>
</dbReference>
<evidence type="ECO:0000313" key="6">
    <source>
        <dbReference type="Proteomes" id="UP000316882"/>
    </source>
</evidence>
<dbReference type="InterPro" id="IPR009050">
    <property type="entry name" value="Globin-like_sf"/>
</dbReference>
<dbReference type="Pfam" id="PF00015">
    <property type="entry name" value="MCPsignal"/>
    <property type="match status" value="1"/>
</dbReference>
<accession>A0A4Y3PDA7</accession>
<gene>
    <name evidence="5" type="primary">hemAT_1</name>
    <name evidence="5" type="ORF">BPA01_11330</name>
</gene>
<evidence type="ECO:0000313" key="5">
    <source>
        <dbReference type="EMBL" id="GEB31553.1"/>
    </source>
</evidence>
<dbReference type="PRINTS" id="PR00260">
    <property type="entry name" value="CHEMTRNSDUCR"/>
</dbReference>
<dbReference type="SMART" id="SM00283">
    <property type="entry name" value="MA"/>
    <property type="match status" value="1"/>
</dbReference>
<dbReference type="PANTHER" id="PTHR32089">
    <property type="entry name" value="METHYL-ACCEPTING CHEMOTAXIS PROTEIN MCPB"/>
    <property type="match status" value="1"/>
</dbReference>
<dbReference type="SUPFAM" id="SSF58104">
    <property type="entry name" value="Methyl-accepting chemotaxis protein (MCP) signaling domain"/>
    <property type="match status" value="1"/>
</dbReference>
<keyword evidence="1 3" id="KW-0807">Transducer</keyword>